<reference evidence="1 2" key="1">
    <citation type="submission" date="2018-09" db="EMBL/GenBank/DDBJ databases">
        <title>Insights into the microbiota of Asian seabass (Lates calcarifer) with tenacibaculosis symptoms and description of sp. nov. Tenacibaculum singaporense.</title>
        <authorList>
            <person name="Miyake S."/>
            <person name="Soh M."/>
            <person name="Azman M.N."/>
            <person name="Ngoh S.Y."/>
            <person name="Orban L."/>
        </authorList>
    </citation>
    <scope>NUCLEOTIDE SEQUENCE [LARGE SCALE GENOMIC DNA]</scope>
    <source>
        <strain evidence="1 2">DSM 106434</strain>
    </source>
</reference>
<dbReference type="AlphaFoldDB" id="A0A3Q8RM91"/>
<dbReference type="Proteomes" id="UP000274593">
    <property type="component" value="Chromosome"/>
</dbReference>
<organism evidence="1 2">
    <name type="scientific">Tenacibaculum singaporense</name>
    <dbReference type="NCBI Taxonomy" id="2358479"/>
    <lineage>
        <taxon>Bacteria</taxon>
        <taxon>Pseudomonadati</taxon>
        <taxon>Bacteroidota</taxon>
        <taxon>Flavobacteriia</taxon>
        <taxon>Flavobacteriales</taxon>
        <taxon>Flavobacteriaceae</taxon>
        <taxon>Tenacibaculum</taxon>
    </lineage>
</organism>
<protein>
    <submittedName>
        <fullName evidence="1">Uncharacterized protein</fullName>
    </submittedName>
</protein>
<gene>
    <name evidence="1" type="ORF">D6T69_04350</name>
</gene>
<name>A0A3Q8RM91_9FLAO</name>
<accession>A0A3Q8RM91</accession>
<dbReference type="RefSeq" id="WP_125066621.1">
    <property type="nucleotide sequence ID" value="NZ_CP032548.1"/>
</dbReference>
<keyword evidence="2" id="KW-1185">Reference proteome</keyword>
<sequence length="135" mass="15529">MCKNGKILIFCTCLEKEESSIKTNFLEGYNWNLTRYLGRNSSSLIGKMVMPKKDLGNGVTIEKVINQLNSTIKTFDFDYTPQERDCLDISIPHATERIRFFRVIFIDGKWIEGGNNIFRSITKKIAKGKIKLTDI</sequence>
<dbReference type="KEGG" id="tsig:D6T69_04350"/>
<evidence type="ECO:0000313" key="2">
    <source>
        <dbReference type="Proteomes" id="UP000274593"/>
    </source>
</evidence>
<dbReference type="EMBL" id="CP032548">
    <property type="protein sequence ID" value="AZJ34793.1"/>
    <property type="molecule type" value="Genomic_DNA"/>
</dbReference>
<proteinExistence type="predicted"/>
<evidence type="ECO:0000313" key="1">
    <source>
        <dbReference type="EMBL" id="AZJ34793.1"/>
    </source>
</evidence>